<dbReference type="AlphaFoldDB" id="A0A2N3HI38"/>
<evidence type="ECO:0008006" key="3">
    <source>
        <dbReference type="Google" id="ProtNLM"/>
    </source>
</evidence>
<organism evidence="1 2">
    <name type="scientific">Confluentibacter flavum</name>
    <dbReference type="NCBI Taxonomy" id="1909700"/>
    <lineage>
        <taxon>Bacteria</taxon>
        <taxon>Pseudomonadati</taxon>
        <taxon>Bacteroidota</taxon>
        <taxon>Flavobacteriia</taxon>
        <taxon>Flavobacteriales</taxon>
        <taxon>Flavobacteriaceae</taxon>
        <taxon>Confluentibacter</taxon>
    </lineage>
</organism>
<accession>A0A2N3HI38</accession>
<comment type="caution">
    <text evidence="1">The sequence shown here is derived from an EMBL/GenBank/DDBJ whole genome shotgun (WGS) entry which is preliminary data.</text>
</comment>
<name>A0A2N3HI38_9FLAO</name>
<dbReference type="OrthoDB" id="513439at2"/>
<protein>
    <recommendedName>
        <fullName evidence="3">Glycosyltransferase family 1 protein</fullName>
    </recommendedName>
</protein>
<proteinExistence type="predicted"/>
<reference evidence="1 2" key="1">
    <citation type="submission" date="2017-12" db="EMBL/GenBank/DDBJ databases">
        <title>Confluentibacter flavum sp. nov., isolated from the saline lake.</title>
        <authorList>
            <person name="Yu L."/>
        </authorList>
    </citation>
    <scope>NUCLEOTIDE SEQUENCE [LARGE SCALE GENOMIC DNA]</scope>
    <source>
        <strain evidence="1 2">3B</strain>
    </source>
</reference>
<evidence type="ECO:0000313" key="2">
    <source>
        <dbReference type="Proteomes" id="UP000233435"/>
    </source>
</evidence>
<dbReference type="RefSeq" id="WP_106660306.1">
    <property type="nucleotide sequence ID" value="NZ_PJEO01000049.1"/>
</dbReference>
<dbReference type="Proteomes" id="UP000233435">
    <property type="component" value="Unassembled WGS sequence"/>
</dbReference>
<keyword evidence="2" id="KW-1185">Reference proteome</keyword>
<evidence type="ECO:0000313" key="1">
    <source>
        <dbReference type="EMBL" id="PKQ44563.1"/>
    </source>
</evidence>
<dbReference type="EMBL" id="PJEO01000049">
    <property type="protein sequence ID" value="PKQ44563.1"/>
    <property type="molecule type" value="Genomic_DNA"/>
</dbReference>
<gene>
    <name evidence="1" type="ORF">CSW08_13005</name>
</gene>
<sequence>MGNLKIIVSGFIGLYPTGGVTWDYIQYPLGLKMLGHDVYYVEDTGQYSFYKSPGKEWDDPSDTIQFLKKTMRNFGLENRWAYRDVATGKCFGMSSQKLAKVCETADIFINISASSLMRDEYLSIPTRILIDSDPMFTQVQDWDESNVEESKSTFIKHYKRNYTHYFSFGENIGSPECRIPTYGFLWQPTRQPICLEYWKDMEVGVNKRSFTTIMNWSTRKKMRYMQEEWGQKDVEFEKFIDIPKAFTKTKFNIIVADNSKKMDAKVLLNNGWRLLDPIKTIKTAGQYKNFIHESIGEFSVAKETYVKSNSGWFSCRSACYLAAGKPVIAQETQWSKYIPSGNGLFAFSDHNSAINALEEVNFDYHKHSRAAREIANEFFDSNKVLSYLINKL</sequence>